<proteinExistence type="predicted"/>
<evidence type="ECO:0000313" key="1">
    <source>
        <dbReference type="EMBL" id="KAG5595853.1"/>
    </source>
</evidence>
<sequence>MQGSFFFTYLSCPIFYGRNKICYYDNMFKKIPDEKGRHWVNWETLCLPKEKGGLGFRSLTTLGALSHILSNEEDEEMEVRNFAKEND</sequence>
<organism evidence="1 2">
    <name type="scientific">Solanum commersonii</name>
    <name type="common">Commerson's wild potato</name>
    <name type="synonym">Commerson's nightshade</name>
    <dbReference type="NCBI Taxonomy" id="4109"/>
    <lineage>
        <taxon>Eukaryota</taxon>
        <taxon>Viridiplantae</taxon>
        <taxon>Streptophyta</taxon>
        <taxon>Embryophyta</taxon>
        <taxon>Tracheophyta</taxon>
        <taxon>Spermatophyta</taxon>
        <taxon>Magnoliopsida</taxon>
        <taxon>eudicotyledons</taxon>
        <taxon>Gunneridae</taxon>
        <taxon>Pentapetalae</taxon>
        <taxon>asterids</taxon>
        <taxon>lamiids</taxon>
        <taxon>Solanales</taxon>
        <taxon>Solanaceae</taxon>
        <taxon>Solanoideae</taxon>
        <taxon>Solaneae</taxon>
        <taxon>Solanum</taxon>
    </lineage>
</organism>
<keyword evidence="2" id="KW-1185">Reference proteome</keyword>
<dbReference type="Proteomes" id="UP000824120">
    <property type="component" value="Chromosome 7"/>
</dbReference>
<reference evidence="1 2" key="1">
    <citation type="submission" date="2020-09" db="EMBL/GenBank/DDBJ databases">
        <title>De no assembly of potato wild relative species, Solanum commersonii.</title>
        <authorList>
            <person name="Cho K."/>
        </authorList>
    </citation>
    <scope>NUCLEOTIDE SEQUENCE [LARGE SCALE GENOMIC DNA]</scope>
    <source>
        <strain evidence="1">LZ3.2</strain>
        <tissue evidence="1">Leaf</tissue>
    </source>
</reference>
<protein>
    <submittedName>
        <fullName evidence="1">Uncharacterized protein</fullName>
    </submittedName>
</protein>
<evidence type="ECO:0000313" key="2">
    <source>
        <dbReference type="Proteomes" id="UP000824120"/>
    </source>
</evidence>
<comment type="caution">
    <text evidence="1">The sequence shown here is derived from an EMBL/GenBank/DDBJ whole genome shotgun (WGS) entry which is preliminary data.</text>
</comment>
<name>A0A9J5Y6S1_SOLCO</name>
<dbReference type="EMBL" id="JACXVP010000007">
    <property type="protein sequence ID" value="KAG5595853.1"/>
    <property type="molecule type" value="Genomic_DNA"/>
</dbReference>
<dbReference type="OrthoDB" id="1742963at2759"/>
<dbReference type="AlphaFoldDB" id="A0A9J5Y6S1"/>
<gene>
    <name evidence="1" type="ORF">H5410_037085</name>
</gene>
<accession>A0A9J5Y6S1</accession>